<evidence type="ECO:0000313" key="2">
    <source>
        <dbReference type="Proteomes" id="UP000236161"/>
    </source>
</evidence>
<accession>A0A2H9ZYL5</accession>
<gene>
    <name evidence="1" type="ORF">AXF42_Ash021675</name>
</gene>
<keyword evidence="2" id="KW-1185">Reference proteome</keyword>
<dbReference type="EMBL" id="KZ452465">
    <property type="protein sequence ID" value="PKA48388.1"/>
    <property type="molecule type" value="Genomic_DNA"/>
</dbReference>
<reference evidence="1 2" key="1">
    <citation type="journal article" date="2017" name="Nature">
        <title>The Apostasia genome and the evolution of orchids.</title>
        <authorList>
            <person name="Zhang G.Q."/>
            <person name="Liu K.W."/>
            <person name="Li Z."/>
            <person name="Lohaus R."/>
            <person name="Hsiao Y.Y."/>
            <person name="Niu S.C."/>
            <person name="Wang J.Y."/>
            <person name="Lin Y.C."/>
            <person name="Xu Q."/>
            <person name="Chen L.J."/>
            <person name="Yoshida K."/>
            <person name="Fujiwara S."/>
            <person name="Wang Z.W."/>
            <person name="Zhang Y.Q."/>
            <person name="Mitsuda N."/>
            <person name="Wang M."/>
            <person name="Liu G.H."/>
            <person name="Pecoraro L."/>
            <person name="Huang H.X."/>
            <person name="Xiao X.J."/>
            <person name="Lin M."/>
            <person name="Wu X.Y."/>
            <person name="Wu W.L."/>
            <person name="Chen Y.Y."/>
            <person name="Chang S.B."/>
            <person name="Sakamoto S."/>
            <person name="Ohme-Takagi M."/>
            <person name="Yagi M."/>
            <person name="Zeng S.J."/>
            <person name="Shen C.Y."/>
            <person name="Yeh C.M."/>
            <person name="Luo Y.B."/>
            <person name="Tsai W.C."/>
            <person name="Van de Peer Y."/>
            <person name="Liu Z.J."/>
        </authorList>
    </citation>
    <scope>NUCLEOTIDE SEQUENCE [LARGE SCALE GENOMIC DNA]</scope>
    <source>
        <strain evidence="2">cv. Shenzhen</strain>
        <tissue evidence="1">Stem</tissue>
    </source>
</reference>
<protein>
    <submittedName>
        <fullName evidence="1">Uncharacterized protein</fullName>
    </submittedName>
</protein>
<dbReference type="Proteomes" id="UP000236161">
    <property type="component" value="Unassembled WGS sequence"/>
</dbReference>
<name>A0A2H9ZYL5_9ASPA</name>
<sequence>MVEAAESVASNDALVLVGTMCEPIDFGGRFGNDEVRMKIQSNVKSRDFHLHLPQKMKRWLALPWDSGLTLGRDLQSKMANDLLLMDVIWAELEMVKEEARVVKEEAAMQKTKVAELKKQLFIPKFSLEIVKALKNKATTDYVKRDCHT</sequence>
<proteinExistence type="predicted"/>
<evidence type="ECO:0000313" key="1">
    <source>
        <dbReference type="EMBL" id="PKA48388.1"/>
    </source>
</evidence>
<organism evidence="1 2">
    <name type="scientific">Apostasia shenzhenica</name>
    <dbReference type="NCBI Taxonomy" id="1088818"/>
    <lineage>
        <taxon>Eukaryota</taxon>
        <taxon>Viridiplantae</taxon>
        <taxon>Streptophyta</taxon>
        <taxon>Embryophyta</taxon>
        <taxon>Tracheophyta</taxon>
        <taxon>Spermatophyta</taxon>
        <taxon>Magnoliopsida</taxon>
        <taxon>Liliopsida</taxon>
        <taxon>Asparagales</taxon>
        <taxon>Orchidaceae</taxon>
        <taxon>Apostasioideae</taxon>
        <taxon>Apostasia</taxon>
    </lineage>
</organism>
<dbReference type="AlphaFoldDB" id="A0A2H9ZYL5"/>